<dbReference type="Pfam" id="PF00696">
    <property type="entry name" value="AA_kinase"/>
    <property type="match status" value="1"/>
</dbReference>
<evidence type="ECO:0000256" key="4">
    <source>
        <dbReference type="ARBA" id="ARBA00022777"/>
    </source>
</evidence>
<dbReference type="PANTHER" id="PTHR30409">
    <property type="entry name" value="CARBAMATE KINASE"/>
    <property type="match status" value="1"/>
</dbReference>
<proteinExistence type="inferred from homology"/>
<dbReference type="PRINTS" id="PR01469">
    <property type="entry name" value="CARBMTKINASE"/>
</dbReference>
<evidence type="ECO:0000256" key="5">
    <source>
        <dbReference type="ARBA" id="ARBA00048467"/>
    </source>
</evidence>
<comment type="similarity">
    <text evidence="1 6">Belongs to the carbamate kinase family.</text>
</comment>
<dbReference type="SUPFAM" id="SSF53633">
    <property type="entry name" value="Carbamate kinase-like"/>
    <property type="match status" value="1"/>
</dbReference>
<dbReference type="InterPro" id="IPR003964">
    <property type="entry name" value="Carb_kinase"/>
</dbReference>
<evidence type="ECO:0000313" key="8">
    <source>
        <dbReference type="EMBL" id="TCK24426.1"/>
    </source>
</evidence>
<dbReference type="GO" id="GO:0005829">
    <property type="term" value="C:cytosol"/>
    <property type="evidence" value="ECO:0007669"/>
    <property type="project" value="TreeGrafter"/>
</dbReference>
<feature type="domain" description="Aspartate/glutamate/uridylate kinase" evidence="7">
    <location>
        <begin position="3"/>
        <end position="291"/>
    </location>
</feature>
<dbReference type="GO" id="GO:0008804">
    <property type="term" value="F:carbamate kinase activity"/>
    <property type="evidence" value="ECO:0007669"/>
    <property type="project" value="UniProtKB-EC"/>
</dbReference>
<sequence>MPKTAVVALGGNAITRSGQSGTYEEQAENARAMARAVCALRDAGWNVVLVHGNGPQVGNLAIQQEEAAGIVPGLPLHCVNSMTQGQLGSIISLALLAEGRGRLTGVVSVVTHVIVDPDDPAFGKPTKPVGPFFTEEQANALAADRGWQIVRDGDRGHRRVVPSPKPVGIVEVDAIRALIDQHMIVVAGGGGGIPVIAGDRGLEGIDAVIDKDFTAQRIATSVNAEALVLVTEVPKVQLDFGKQTQRALTEMTVNDALRHLDDGQFPEGSMGPKVRAAVRFVREGGTTAVITTAERAGPSLDAGDVLPDTEVGTRIVATARR</sequence>
<dbReference type="CDD" id="cd04235">
    <property type="entry name" value="AAK_CK"/>
    <property type="match status" value="1"/>
</dbReference>
<dbReference type="NCBIfam" id="NF009007">
    <property type="entry name" value="PRK12352.1"/>
    <property type="match status" value="1"/>
</dbReference>
<dbReference type="InterPro" id="IPR001048">
    <property type="entry name" value="Asp/Glu/Uridylate_kinase"/>
</dbReference>
<accession>A0A4V2PIF1</accession>
<dbReference type="FunFam" id="3.40.1160.10:FF:000007">
    <property type="entry name" value="Carbamate kinase"/>
    <property type="match status" value="1"/>
</dbReference>
<dbReference type="GO" id="GO:0019546">
    <property type="term" value="P:L-arginine deiminase pathway"/>
    <property type="evidence" value="ECO:0007669"/>
    <property type="project" value="TreeGrafter"/>
</dbReference>
<evidence type="ECO:0000259" key="7">
    <source>
        <dbReference type="Pfam" id="PF00696"/>
    </source>
</evidence>
<dbReference type="Gene3D" id="3.40.1160.10">
    <property type="entry name" value="Acetylglutamate kinase-like"/>
    <property type="match status" value="1"/>
</dbReference>
<evidence type="ECO:0000256" key="1">
    <source>
        <dbReference type="ARBA" id="ARBA00011066"/>
    </source>
</evidence>
<dbReference type="RefSeq" id="WP_132420870.1">
    <property type="nucleotide sequence ID" value="NZ_SMFZ01000001.1"/>
</dbReference>
<comment type="catalytic activity">
    <reaction evidence="5">
        <text>hydrogencarbonate + NH4(+) + ATP = carbamoyl phosphate + ADP + H2O + H(+)</text>
        <dbReference type="Rhea" id="RHEA:10152"/>
        <dbReference type="ChEBI" id="CHEBI:15377"/>
        <dbReference type="ChEBI" id="CHEBI:15378"/>
        <dbReference type="ChEBI" id="CHEBI:17544"/>
        <dbReference type="ChEBI" id="CHEBI:28938"/>
        <dbReference type="ChEBI" id="CHEBI:30616"/>
        <dbReference type="ChEBI" id="CHEBI:58228"/>
        <dbReference type="ChEBI" id="CHEBI:456216"/>
        <dbReference type="EC" id="2.7.2.2"/>
    </reaction>
</comment>
<evidence type="ECO:0000256" key="6">
    <source>
        <dbReference type="PIRNR" id="PIRNR000723"/>
    </source>
</evidence>
<comment type="caution">
    <text evidence="8">The sequence shown here is derived from an EMBL/GenBank/DDBJ whole genome shotgun (WGS) entry which is preliminary data.</text>
</comment>
<dbReference type="PIRSF" id="PIRSF000723">
    <property type="entry name" value="Carbamate_kin"/>
    <property type="match status" value="1"/>
</dbReference>
<dbReference type="AlphaFoldDB" id="A0A4V2PIF1"/>
<evidence type="ECO:0000313" key="9">
    <source>
        <dbReference type="Proteomes" id="UP000295560"/>
    </source>
</evidence>
<dbReference type="OrthoDB" id="9766717at2"/>
<dbReference type="InterPro" id="IPR036393">
    <property type="entry name" value="AceGlu_kinase-like_sf"/>
</dbReference>
<evidence type="ECO:0000256" key="3">
    <source>
        <dbReference type="ARBA" id="ARBA00022679"/>
    </source>
</evidence>
<reference evidence="8 9" key="1">
    <citation type="submission" date="2019-03" db="EMBL/GenBank/DDBJ databases">
        <title>Sequencing the genomes of 1000 actinobacteria strains.</title>
        <authorList>
            <person name="Klenk H.-P."/>
        </authorList>
    </citation>
    <scope>NUCLEOTIDE SEQUENCE [LARGE SCALE GENOMIC DNA]</scope>
    <source>
        <strain evidence="8 9">DSM 44969</strain>
    </source>
</reference>
<keyword evidence="9" id="KW-1185">Reference proteome</keyword>
<organism evidence="8 9">
    <name type="scientific">Pseudonocardia endophytica</name>
    <dbReference type="NCBI Taxonomy" id="401976"/>
    <lineage>
        <taxon>Bacteria</taxon>
        <taxon>Bacillati</taxon>
        <taxon>Actinomycetota</taxon>
        <taxon>Actinomycetes</taxon>
        <taxon>Pseudonocardiales</taxon>
        <taxon>Pseudonocardiaceae</taxon>
        <taxon>Pseudonocardia</taxon>
    </lineage>
</organism>
<gene>
    <name evidence="8" type="ORF">EV378_0198</name>
</gene>
<keyword evidence="3 6" id="KW-0808">Transferase</keyword>
<evidence type="ECO:0000256" key="2">
    <source>
        <dbReference type="ARBA" id="ARBA00013070"/>
    </source>
</evidence>
<keyword evidence="4 6" id="KW-0418">Kinase</keyword>
<name>A0A4V2PIF1_PSEEN</name>
<protein>
    <recommendedName>
        <fullName evidence="2 6">Carbamate kinase</fullName>
    </recommendedName>
</protein>
<dbReference type="EMBL" id="SMFZ01000001">
    <property type="protein sequence ID" value="TCK24426.1"/>
    <property type="molecule type" value="Genomic_DNA"/>
</dbReference>
<dbReference type="Proteomes" id="UP000295560">
    <property type="component" value="Unassembled WGS sequence"/>
</dbReference>
<dbReference type="PANTHER" id="PTHR30409:SF1">
    <property type="entry name" value="CARBAMATE KINASE-RELATED"/>
    <property type="match status" value="1"/>
</dbReference>